<feature type="binding site" evidence="9">
    <location>
        <begin position="238"/>
        <end position="241"/>
    </location>
    <ligand>
        <name>substrate</name>
    </ligand>
</feature>
<comment type="catalytic activity">
    <reaction evidence="7">
        <text>L-asparagine + H2O = L-aspartate + NH4(+)</text>
        <dbReference type="Rhea" id="RHEA:21016"/>
        <dbReference type="ChEBI" id="CHEBI:15377"/>
        <dbReference type="ChEBI" id="CHEBI:28938"/>
        <dbReference type="ChEBI" id="CHEBI:29991"/>
        <dbReference type="ChEBI" id="CHEBI:58048"/>
        <dbReference type="EC" id="3.5.1.1"/>
    </reaction>
</comment>
<dbReference type="InterPro" id="IPR029055">
    <property type="entry name" value="Ntn_hydrolases_N"/>
</dbReference>
<dbReference type="EMBL" id="DTDH01000005">
    <property type="protein sequence ID" value="HGT97835.1"/>
    <property type="molecule type" value="Genomic_DNA"/>
</dbReference>
<sequence length="318" mass="34086">MVCFCRLVRNIGAPILAVHLGAGDWSIDNGLKNRLEKLVRDALEEGYRAGLTGSGIDMVVNAISVLEDSGLVNAGLGSTVDISGNISMDAGIMYSGNSKAGAVAYVKYPRNPIRLARYVLENTDHVLIVGDAADTLAMKLGLEKHPGPLERAMKRYSEIVEKIRKGVIERRFYENSIKLWIKLGFLDTVGAIAKDKSNEFAAATSTGGVFLKLPGRVGDSPIPGAGFYAKRCGAAAATGIGEYIIMSFLSFKVVNDICSGIVVKEAVDHAIALISNNYGMGTVGVIAMDKDGNIYGNHNTKAMPWGYIDSNKKLHIFV</sequence>
<evidence type="ECO:0000256" key="2">
    <source>
        <dbReference type="ARBA" id="ARBA00022670"/>
    </source>
</evidence>
<dbReference type="GO" id="GO:0005737">
    <property type="term" value="C:cytoplasm"/>
    <property type="evidence" value="ECO:0007669"/>
    <property type="project" value="TreeGrafter"/>
</dbReference>
<dbReference type="GO" id="GO:0008233">
    <property type="term" value="F:peptidase activity"/>
    <property type="evidence" value="ECO:0007669"/>
    <property type="project" value="UniProtKB-KW"/>
</dbReference>
<feature type="binding site" evidence="9">
    <location>
        <begin position="216"/>
        <end position="219"/>
    </location>
    <ligand>
        <name>substrate</name>
    </ligand>
</feature>
<keyword evidence="2" id="KW-0645">Protease</keyword>
<evidence type="ECO:0000313" key="12">
    <source>
        <dbReference type="EMBL" id="HGT97835.1"/>
    </source>
</evidence>
<feature type="active site" description="Nucleophile" evidence="8">
    <location>
        <position position="188"/>
    </location>
</feature>
<dbReference type="PANTHER" id="PTHR10188">
    <property type="entry name" value="L-ASPARAGINASE"/>
    <property type="match status" value="1"/>
</dbReference>
<evidence type="ECO:0000256" key="6">
    <source>
        <dbReference type="ARBA" id="ARBA00044776"/>
    </source>
</evidence>
<evidence type="ECO:0000313" key="11">
    <source>
        <dbReference type="EMBL" id="HFQ79188.1"/>
    </source>
</evidence>
<name>A0A7J3MWD3_9CREN</name>
<feature type="site" description="Cleavage; by autolysis" evidence="10">
    <location>
        <begin position="187"/>
        <end position="188"/>
    </location>
</feature>
<dbReference type="InterPro" id="IPR000246">
    <property type="entry name" value="Peptidase_T2"/>
</dbReference>
<evidence type="ECO:0000256" key="3">
    <source>
        <dbReference type="ARBA" id="ARBA00022801"/>
    </source>
</evidence>
<dbReference type="Pfam" id="PF01112">
    <property type="entry name" value="Asparaginase_2"/>
    <property type="match status" value="1"/>
</dbReference>
<dbReference type="Gene3D" id="3.60.20.30">
    <property type="entry name" value="(Glycosyl)asparaginase"/>
    <property type="match status" value="1"/>
</dbReference>
<evidence type="ECO:0000256" key="4">
    <source>
        <dbReference type="ARBA" id="ARBA00022813"/>
    </source>
</evidence>
<evidence type="ECO:0000256" key="8">
    <source>
        <dbReference type="PIRSR" id="PIRSR600246-1"/>
    </source>
</evidence>
<dbReference type="AlphaFoldDB" id="A0A7J3MWD3"/>
<dbReference type="FunFam" id="3.60.20.30:FF:000001">
    <property type="entry name" value="Isoaspartyl peptidase/L-asparaginase"/>
    <property type="match status" value="1"/>
</dbReference>
<evidence type="ECO:0000256" key="1">
    <source>
        <dbReference type="ARBA" id="ARBA00012920"/>
    </source>
</evidence>
<dbReference type="GO" id="GO:0004067">
    <property type="term" value="F:asparaginase activity"/>
    <property type="evidence" value="ECO:0007669"/>
    <property type="project" value="UniProtKB-EC"/>
</dbReference>
<dbReference type="EMBL" id="DTAU01000111">
    <property type="protein sequence ID" value="HFQ79188.1"/>
    <property type="molecule type" value="Genomic_DNA"/>
</dbReference>
<accession>A0A7J3MWD3</accession>
<gene>
    <name evidence="11" type="ORF">ENT99_05760</name>
    <name evidence="12" type="ORF">ENU64_00200</name>
</gene>
<keyword evidence="4" id="KW-0068">Autocatalytic cleavage</keyword>
<keyword evidence="3" id="KW-0378">Hydrolase</keyword>
<protein>
    <recommendedName>
        <fullName evidence="6">Plant-type L-asparaginase</fullName>
        <ecNumber evidence="1">3.5.1.1</ecNumber>
    </recommendedName>
    <alternativeName>
        <fullName evidence="5">L-asparagine amidohydrolase</fullName>
    </alternativeName>
</protein>
<dbReference type="CDD" id="cd14950">
    <property type="entry name" value="Asparaginase_2_like_2"/>
    <property type="match status" value="1"/>
</dbReference>
<dbReference type="GO" id="GO:0006508">
    <property type="term" value="P:proteolysis"/>
    <property type="evidence" value="ECO:0007669"/>
    <property type="project" value="UniProtKB-KW"/>
</dbReference>
<proteinExistence type="predicted"/>
<evidence type="ECO:0000256" key="7">
    <source>
        <dbReference type="ARBA" id="ARBA00049366"/>
    </source>
</evidence>
<evidence type="ECO:0000256" key="9">
    <source>
        <dbReference type="PIRSR" id="PIRSR600246-2"/>
    </source>
</evidence>
<organism evidence="12">
    <name type="scientific">Ignisphaera aggregans</name>
    <dbReference type="NCBI Taxonomy" id="334771"/>
    <lineage>
        <taxon>Archaea</taxon>
        <taxon>Thermoproteota</taxon>
        <taxon>Thermoprotei</taxon>
        <taxon>Desulfurococcales</taxon>
        <taxon>Desulfurococcaceae</taxon>
        <taxon>Ignisphaera</taxon>
    </lineage>
</organism>
<dbReference type="PANTHER" id="PTHR10188:SF6">
    <property type="entry name" value="N(4)-(BETA-N-ACETYLGLUCOSAMINYL)-L-ASPARAGINASE"/>
    <property type="match status" value="1"/>
</dbReference>
<evidence type="ECO:0000256" key="10">
    <source>
        <dbReference type="PIRSR" id="PIRSR600246-3"/>
    </source>
</evidence>
<comment type="caution">
    <text evidence="12">The sequence shown here is derived from an EMBL/GenBank/DDBJ whole genome shotgun (WGS) entry which is preliminary data.</text>
</comment>
<dbReference type="SUPFAM" id="SSF56235">
    <property type="entry name" value="N-terminal nucleophile aminohydrolases (Ntn hydrolases)"/>
    <property type="match status" value="1"/>
</dbReference>
<reference evidence="12" key="1">
    <citation type="journal article" date="2020" name="mSystems">
        <title>Genome- and Community-Level Interaction Insights into Carbon Utilization and Element Cycling Functions of Hydrothermarchaeota in Hydrothermal Sediment.</title>
        <authorList>
            <person name="Zhou Z."/>
            <person name="Liu Y."/>
            <person name="Xu W."/>
            <person name="Pan J."/>
            <person name="Luo Z.H."/>
            <person name="Li M."/>
        </authorList>
    </citation>
    <scope>NUCLEOTIDE SEQUENCE [LARGE SCALE GENOMIC DNA]</scope>
    <source>
        <strain evidence="11">SpSt-629</strain>
        <strain evidence="12">SpSt-688</strain>
    </source>
</reference>
<dbReference type="EC" id="3.5.1.1" evidence="1"/>
<evidence type="ECO:0000256" key="5">
    <source>
        <dbReference type="ARBA" id="ARBA00030414"/>
    </source>
</evidence>